<comment type="similarity">
    <text evidence="1">Belongs to the SCC2/Nipped-B family.</text>
</comment>
<dbReference type="GO" id="GO:0010468">
    <property type="term" value="P:regulation of gene expression"/>
    <property type="evidence" value="ECO:0007669"/>
    <property type="project" value="InterPro"/>
</dbReference>
<dbReference type="GO" id="GO:0090694">
    <property type="term" value="C:Scc2-Scc4 cohesin loading complex"/>
    <property type="evidence" value="ECO:0007669"/>
    <property type="project" value="TreeGrafter"/>
</dbReference>
<dbReference type="InterPro" id="IPR033031">
    <property type="entry name" value="Scc2/Nipped-B"/>
</dbReference>
<evidence type="ECO:0000259" key="2">
    <source>
        <dbReference type="Pfam" id="PF12830"/>
    </source>
</evidence>
<dbReference type="STRING" id="133381.A0A2T9ZJH1"/>
<evidence type="ECO:0000313" key="3">
    <source>
        <dbReference type="EMBL" id="PVV04700.1"/>
    </source>
</evidence>
<evidence type="ECO:0000256" key="1">
    <source>
        <dbReference type="RuleBase" id="RU364107"/>
    </source>
</evidence>
<dbReference type="GO" id="GO:1990414">
    <property type="term" value="P:replication-born double-strand break repair via sister chromatid exchange"/>
    <property type="evidence" value="ECO:0007669"/>
    <property type="project" value="TreeGrafter"/>
</dbReference>
<feature type="domain" description="Sister chromatid cohesion C-terminal" evidence="2">
    <location>
        <begin position="91"/>
        <end position="331"/>
    </location>
</feature>
<dbReference type="GO" id="GO:0034087">
    <property type="term" value="P:establishment of mitotic sister chromatid cohesion"/>
    <property type="evidence" value="ECO:0007669"/>
    <property type="project" value="TreeGrafter"/>
</dbReference>
<keyword evidence="1" id="KW-0539">Nucleus</keyword>
<reference evidence="3 4" key="1">
    <citation type="journal article" date="2018" name="MBio">
        <title>Comparative Genomics Reveals the Core Gene Toolbox for the Fungus-Insect Symbiosis.</title>
        <authorList>
            <person name="Wang Y."/>
            <person name="Stata M."/>
            <person name="Wang W."/>
            <person name="Stajich J.E."/>
            <person name="White M.M."/>
            <person name="Moncalvo J.M."/>
        </authorList>
    </citation>
    <scope>NUCLEOTIDE SEQUENCE [LARGE SCALE GENOMIC DNA]</scope>
    <source>
        <strain evidence="3 4">SC-DP-2</strain>
    </source>
</reference>
<name>A0A2T9ZJH1_9FUNG</name>
<comment type="subcellular location">
    <subcellularLocation>
        <location evidence="1">Nucleus</location>
    </subcellularLocation>
</comment>
<dbReference type="GO" id="GO:0003682">
    <property type="term" value="F:chromatin binding"/>
    <property type="evidence" value="ECO:0007669"/>
    <property type="project" value="TreeGrafter"/>
</dbReference>
<proteinExistence type="inferred from homology"/>
<dbReference type="InterPro" id="IPR024986">
    <property type="entry name" value="Nipped-B_C"/>
</dbReference>
<dbReference type="PANTHER" id="PTHR21704:SF18">
    <property type="entry name" value="NIPPED-B-LIKE PROTEIN"/>
    <property type="match status" value="1"/>
</dbReference>
<dbReference type="EMBL" id="MBFS01000090">
    <property type="protein sequence ID" value="PVV04700.1"/>
    <property type="molecule type" value="Genomic_DNA"/>
</dbReference>
<keyword evidence="4" id="KW-1185">Reference proteome</keyword>
<dbReference type="AlphaFoldDB" id="A0A2T9ZJH1"/>
<dbReference type="Pfam" id="PF12830">
    <property type="entry name" value="Nipped-B_C"/>
    <property type="match status" value="1"/>
</dbReference>
<keyword evidence="1" id="KW-0677">Repeat</keyword>
<organism evidence="3 4">
    <name type="scientific">Smittium megazygosporum</name>
    <dbReference type="NCBI Taxonomy" id="133381"/>
    <lineage>
        <taxon>Eukaryota</taxon>
        <taxon>Fungi</taxon>
        <taxon>Fungi incertae sedis</taxon>
        <taxon>Zoopagomycota</taxon>
        <taxon>Kickxellomycotina</taxon>
        <taxon>Harpellomycetes</taxon>
        <taxon>Harpellales</taxon>
        <taxon>Legeriomycetaceae</taxon>
        <taxon>Smittium</taxon>
    </lineage>
</organism>
<evidence type="ECO:0000313" key="4">
    <source>
        <dbReference type="Proteomes" id="UP000245609"/>
    </source>
</evidence>
<dbReference type="Proteomes" id="UP000245609">
    <property type="component" value="Unassembled WGS sequence"/>
</dbReference>
<keyword evidence="1" id="KW-0131">Cell cycle</keyword>
<accession>A0A2T9ZJH1</accession>
<dbReference type="GO" id="GO:0140588">
    <property type="term" value="P:chromatin looping"/>
    <property type="evidence" value="ECO:0007669"/>
    <property type="project" value="InterPro"/>
</dbReference>
<gene>
    <name evidence="3" type="ORF">BB560_000792</name>
</gene>
<dbReference type="GO" id="GO:0061775">
    <property type="term" value="F:cohesin loader activity"/>
    <property type="evidence" value="ECO:0007669"/>
    <property type="project" value="InterPro"/>
</dbReference>
<sequence>MIGQLQVGNPEFLMNEIFVPIYDYIFSSNKLNLKFQLLSNLVNITQQEALNSEKNFLKAKSEIFSKNTSTLIDAKMLAGNSSYEAEGSSFFLQSYIDQIMECVLDTDLFDYNNIGFELLSIILDQGLVHPLKVAIESLPQSALRKRASKLHLEISSKFDSFIHSQDIEGVKLAYQTQLAVHDNNYIKVAGFCLKNIYKGSEYEIEGSLQPLYDTVINKKPKRNTLIKDLVSLVSIRLKSYFEDPEIEAESSSGNVVINKDDLGILGYPNSINTFPLDRELVEAKARSTNEDIEETYNELVPFSRYIIENLLTIQYSVVDEVLFLIKELSKIVGSYGFLLMHIFDSFIPMRARRDLDFETISAGEDDMKTKRATVASIIVGALLILRETLKLTYKVSETRCASYASGDISPTKEKATFNPVLSLSNHWSLFEHTSKQETSEKGISKSSRNIIMPSWKAWPFAIKIPETLEEFKKQRLIYMQLFTDLTSVTGVTI</sequence>
<comment type="caution">
    <text evidence="3">The sequence shown here is derived from an EMBL/GenBank/DDBJ whole genome shotgun (WGS) entry which is preliminary data.</text>
</comment>
<dbReference type="PANTHER" id="PTHR21704">
    <property type="entry name" value="NIPPED-B-LIKE PROTEIN DELANGIN SCC2-RELATED"/>
    <property type="match status" value="1"/>
</dbReference>
<dbReference type="GO" id="GO:0071169">
    <property type="term" value="P:establishment of protein localization to chromatin"/>
    <property type="evidence" value="ECO:0007669"/>
    <property type="project" value="TreeGrafter"/>
</dbReference>
<dbReference type="OrthoDB" id="418242at2759"/>
<protein>
    <recommendedName>
        <fullName evidence="1">Sister chromatid cohesion protein</fullName>
    </recommendedName>
</protein>